<dbReference type="GO" id="GO:0071555">
    <property type="term" value="P:cell wall organization"/>
    <property type="evidence" value="ECO:0007669"/>
    <property type="project" value="UniProtKB-KW"/>
</dbReference>
<keyword evidence="11" id="KW-0573">Peptidoglycan synthesis</keyword>
<keyword evidence="12" id="KW-0961">Cell wall biogenesis/degradation</keyword>
<dbReference type="Proteomes" id="UP000257067">
    <property type="component" value="Unassembled WGS sequence"/>
</dbReference>
<evidence type="ECO:0000256" key="14">
    <source>
        <dbReference type="PROSITE-ProRule" id="PRU00409"/>
    </source>
</evidence>
<dbReference type="Pfam" id="PF01820">
    <property type="entry name" value="Dala_Dala_lig_N"/>
    <property type="match status" value="1"/>
</dbReference>
<dbReference type="EMBL" id="NXLU01000002">
    <property type="protein sequence ID" value="RDU69457.1"/>
    <property type="molecule type" value="Genomic_DNA"/>
</dbReference>
<keyword evidence="7 16" id="KW-0436">Ligase</keyword>
<comment type="cofactor">
    <cofactor evidence="2">
        <name>Mg(2+)</name>
        <dbReference type="ChEBI" id="CHEBI:18420"/>
    </cofactor>
</comment>
<dbReference type="OrthoDB" id="9813261at2"/>
<dbReference type="InterPro" id="IPR000291">
    <property type="entry name" value="D-Ala_lig_Van_CS"/>
</dbReference>
<dbReference type="InterPro" id="IPR011095">
    <property type="entry name" value="Dala_Dala_lig_C"/>
</dbReference>
<evidence type="ECO:0000256" key="4">
    <source>
        <dbReference type="ARBA" id="ARBA00010871"/>
    </source>
</evidence>
<dbReference type="GO" id="GO:0046872">
    <property type="term" value="F:metal ion binding"/>
    <property type="evidence" value="ECO:0007669"/>
    <property type="project" value="InterPro"/>
</dbReference>
<organism evidence="16 17">
    <name type="scientific">Helicobacter cholecystus</name>
    <dbReference type="NCBI Taxonomy" id="45498"/>
    <lineage>
        <taxon>Bacteria</taxon>
        <taxon>Pseudomonadati</taxon>
        <taxon>Campylobacterota</taxon>
        <taxon>Epsilonproteobacteria</taxon>
        <taxon>Campylobacterales</taxon>
        <taxon>Helicobacteraceae</taxon>
        <taxon>Helicobacter</taxon>
    </lineage>
</organism>
<feature type="domain" description="ATP-grasp" evidence="15">
    <location>
        <begin position="132"/>
        <end position="332"/>
    </location>
</feature>
<comment type="caution">
    <text evidence="16">The sequence shown here is derived from an EMBL/GenBank/DDBJ whole genome shotgun (WGS) entry which is preliminary data.</text>
</comment>
<comment type="catalytic activity">
    <reaction evidence="13">
        <text>2 D-alanine + ATP = D-alanyl-D-alanine + ADP + phosphate + H(+)</text>
        <dbReference type="Rhea" id="RHEA:11224"/>
        <dbReference type="ChEBI" id="CHEBI:15378"/>
        <dbReference type="ChEBI" id="CHEBI:30616"/>
        <dbReference type="ChEBI" id="CHEBI:43474"/>
        <dbReference type="ChEBI" id="CHEBI:57416"/>
        <dbReference type="ChEBI" id="CHEBI:57822"/>
        <dbReference type="ChEBI" id="CHEBI:456216"/>
        <dbReference type="EC" id="6.3.2.4"/>
    </reaction>
</comment>
<evidence type="ECO:0000256" key="3">
    <source>
        <dbReference type="ARBA" id="ARBA00004496"/>
    </source>
</evidence>
<dbReference type="InterPro" id="IPR005905">
    <property type="entry name" value="D_ala_D_ala"/>
</dbReference>
<keyword evidence="6" id="KW-0963">Cytoplasm</keyword>
<evidence type="ECO:0000256" key="9">
    <source>
        <dbReference type="ARBA" id="ARBA00022840"/>
    </source>
</evidence>
<keyword evidence="10" id="KW-0133">Cell shape</keyword>
<dbReference type="EC" id="6.3.2.4" evidence="5"/>
<dbReference type="GO" id="GO:0008360">
    <property type="term" value="P:regulation of cell shape"/>
    <property type="evidence" value="ECO:0007669"/>
    <property type="project" value="UniProtKB-KW"/>
</dbReference>
<dbReference type="InterPro" id="IPR011127">
    <property type="entry name" value="Dala_Dala_lig_N"/>
</dbReference>
<dbReference type="GO" id="GO:0005524">
    <property type="term" value="F:ATP binding"/>
    <property type="evidence" value="ECO:0007669"/>
    <property type="project" value="UniProtKB-UniRule"/>
</dbReference>
<evidence type="ECO:0000256" key="5">
    <source>
        <dbReference type="ARBA" id="ARBA00012216"/>
    </source>
</evidence>
<sequence>MSISILFGGKSYEHEISIVSAISLSKIINFTHFIFLDPSHEFYLIPQEKMNSKTFSSLEYKQCKKLLLKQGDFYISSFFTEKALGVRKLLSVVHGGDGEDGILSSLLEFYSIPFIAPRTSACVLSFDKHLTKLFAKERGVRVLDYEVYDRKMAPKTLTQYPSIIKPLRLGSSIGVGIARDKESLEYLLDSAFEYDHRILVEPFIEGVKEYNLAGYKNLEGEFVFSVVEEPKKEEFLNFENKYLDFSRTSTLSQAQITKELEKKLQEAFRILYDNCFEGAIIRCDFFVIDDEVYLNEINPIPGSMANYLFLDFAHVLDDVGIPSPKTIDVNYTYIHKIQKAKGKA</sequence>
<protein>
    <recommendedName>
        <fullName evidence="5">D-alanine--D-alanine ligase</fullName>
        <ecNumber evidence="5">6.3.2.4</ecNumber>
    </recommendedName>
</protein>
<evidence type="ECO:0000256" key="8">
    <source>
        <dbReference type="ARBA" id="ARBA00022741"/>
    </source>
</evidence>
<dbReference type="AlphaFoldDB" id="A0A3D8IW06"/>
<comment type="similarity">
    <text evidence="4">Belongs to the D-alanine--D-alanine ligase family.</text>
</comment>
<keyword evidence="17" id="KW-1185">Reference proteome</keyword>
<comment type="cofactor">
    <cofactor evidence="1">
        <name>Mn(2+)</name>
        <dbReference type="ChEBI" id="CHEBI:29035"/>
    </cofactor>
</comment>
<dbReference type="InterPro" id="IPR013815">
    <property type="entry name" value="ATP_grasp_subdomain_1"/>
</dbReference>
<evidence type="ECO:0000256" key="6">
    <source>
        <dbReference type="ARBA" id="ARBA00022490"/>
    </source>
</evidence>
<evidence type="ECO:0000256" key="7">
    <source>
        <dbReference type="ARBA" id="ARBA00022598"/>
    </source>
</evidence>
<evidence type="ECO:0000256" key="1">
    <source>
        <dbReference type="ARBA" id="ARBA00001936"/>
    </source>
</evidence>
<dbReference type="SUPFAM" id="SSF56059">
    <property type="entry name" value="Glutathione synthetase ATP-binding domain-like"/>
    <property type="match status" value="1"/>
</dbReference>
<dbReference type="Gene3D" id="3.30.470.20">
    <property type="entry name" value="ATP-grasp fold, B domain"/>
    <property type="match status" value="1"/>
</dbReference>
<evidence type="ECO:0000256" key="11">
    <source>
        <dbReference type="ARBA" id="ARBA00022984"/>
    </source>
</evidence>
<keyword evidence="8 14" id="KW-0547">Nucleotide-binding</keyword>
<dbReference type="GO" id="GO:0005737">
    <property type="term" value="C:cytoplasm"/>
    <property type="evidence" value="ECO:0007669"/>
    <property type="project" value="UniProtKB-SubCell"/>
</dbReference>
<evidence type="ECO:0000256" key="10">
    <source>
        <dbReference type="ARBA" id="ARBA00022960"/>
    </source>
</evidence>
<proteinExistence type="inferred from homology"/>
<dbReference type="NCBIfam" id="NF002527">
    <property type="entry name" value="PRK01966.1-3"/>
    <property type="match status" value="1"/>
</dbReference>
<dbReference type="PANTHER" id="PTHR23132">
    <property type="entry name" value="D-ALANINE--D-ALANINE LIGASE"/>
    <property type="match status" value="1"/>
</dbReference>
<dbReference type="PROSITE" id="PS00843">
    <property type="entry name" value="DALA_DALA_LIGASE_1"/>
    <property type="match status" value="1"/>
</dbReference>
<evidence type="ECO:0000259" key="15">
    <source>
        <dbReference type="PROSITE" id="PS50975"/>
    </source>
</evidence>
<dbReference type="InterPro" id="IPR011761">
    <property type="entry name" value="ATP-grasp"/>
</dbReference>
<dbReference type="PANTHER" id="PTHR23132:SF23">
    <property type="entry name" value="D-ALANINE--D-ALANINE LIGASE B"/>
    <property type="match status" value="1"/>
</dbReference>
<dbReference type="InterPro" id="IPR016185">
    <property type="entry name" value="PreATP-grasp_dom_sf"/>
</dbReference>
<reference evidence="16 17" key="1">
    <citation type="submission" date="2018-04" db="EMBL/GenBank/DDBJ databases">
        <title>Novel Campyloabacter and Helicobacter Species and Strains.</title>
        <authorList>
            <person name="Mannion A.J."/>
            <person name="Shen Z."/>
            <person name="Fox J.G."/>
        </authorList>
    </citation>
    <scope>NUCLEOTIDE SEQUENCE [LARGE SCALE GENOMIC DNA]</scope>
    <source>
        <strain evidence="16 17">ATCC 700242</strain>
    </source>
</reference>
<dbReference type="GO" id="GO:0009252">
    <property type="term" value="P:peptidoglycan biosynthetic process"/>
    <property type="evidence" value="ECO:0007669"/>
    <property type="project" value="UniProtKB-KW"/>
</dbReference>
<dbReference type="PROSITE" id="PS50975">
    <property type="entry name" value="ATP_GRASP"/>
    <property type="match status" value="1"/>
</dbReference>
<dbReference type="Gene3D" id="3.30.1490.20">
    <property type="entry name" value="ATP-grasp fold, A domain"/>
    <property type="match status" value="1"/>
</dbReference>
<evidence type="ECO:0000256" key="13">
    <source>
        <dbReference type="ARBA" id="ARBA00047614"/>
    </source>
</evidence>
<comment type="subcellular location">
    <subcellularLocation>
        <location evidence="3">Cytoplasm</location>
    </subcellularLocation>
</comment>
<dbReference type="Pfam" id="PF07478">
    <property type="entry name" value="Dala_Dala_lig_C"/>
    <property type="match status" value="1"/>
</dbReference>
<dbReference type="NCBIfam" id="TIGR01205">
    <property type="entry name" value="D_ala_D_alaTIGR"/>
    <property type="match status" value="1"/>
</dbReference>
<dbReference type="SUPFAM" id="SSF52440">
    <property type="entry name" value="PreATP-grasp domain"/>
    <property type="match status" value="1"/>
</dbReference>
<dbReference type="GO" id="GO:0008716">
    <property type="term" value="F:D-alanine-D-alanine ligase activity"/>
    <property type="evidence" value="ECO:0007669"/>
    <property type="project" value="UniProtKB-EC"/>
</dbReference>
<keyword evidence="9 14" id="KW-0067">ATP-binding</keyword>
<dbReference type="Gene3D" id="3.40.50.20">
    <property type="match status" value="1"/>
</dbReference>
<evidence type="ECO:0000313" key="17">
    <source>
        <dbReference type="Proteomes" id="UP000257067"/>
    </source>
</evidence>
<evidence type="ECO:0000256" key="2">
    <source>
        <dbReference type="ARBA" id="ARBA00001946"/>
    </source>
</evidence>
<evidence type="ECO:0000256" key="12">
    <source>
        <dbReference type="ARBA" id="ARBA00023316"/>
    </source>
</evidence>
<evidence type="ECO:0000313" key="16">
    <source>
        <dbReference type="EMBL" id="RDU69457.1"/>
    </source>
</evidence>
<gene>
    <name evidence="16" type="ORF">CQA62_02070</name>
</gene>
<dbReference type="RefSeq" id="WP_104724591.1">
    <property type="nucleotide sequence ID" value="NZ_FZNE01000003.1"/>
</dbReference>
<name>A0A3D8IW06_9HELI</name>
<accession>A0A3D8IW06</accession>